<dbReference type="PANTHER" id="PTHR33164:SF99">
    <property type="entry name" value="MARR FAMILY REGULATORY PROTEIN"/>
    <property type="match status" value="1"/>
</dbReference>
<evidence type="ECO:0000256" key="1">
    <source>
        <dbReference type="ARBA" id="ARBA00023125"/>
    </source>
</evidence>
<keyword evidence="4" id="KW-1185">Reference proteome</keyword>
<dbReference type="InterPro" id="IPR039422">
    <property type="entry name" value="MarR/SlyA-like"/>
</dbReference>
<keyword evidence="1" id="KW-0238">DNA-binding</keyword>
<dbReference type="SUPFAM" id="SSF46785">
    <property type="entry name" value="Winged helix' DNA-binding domain"/>
    <property type="match status" value="1"/>
</dbReference>
<dbReference type="Gene3D" id="1.10.10.10">
    <property type="entry name" value="Winged helix-like DNA-binding domain superfamily/Winged helix DNA-binding domain"/>
    <property type="match status" value="1"/>
</dbReference>
<dbReference type="PROSITE" id="PS50995">
    <property type="entry name" value="HTH_MARR_2"/>
    <property type="match status" value="1"/>
</dbReference>
<sequence length="153" mass="17634">MCEGVLGVIYQHDRERLVDAFRLVTKESTALWRNQVGRSFSPAQFYILDRLANVGPQKVADLAAALQITPGAITARSDKLIKEGYAVRSRSTEDRRIVYLTITSEGEAKLKAISKQWDELIENFFDGFTEEEITEQIRHYERIRENIKRKAEE</sequence>
<protein>
    <submittedName>
        <fullName evidence="3">MarR family transcriptional regulator</fullName>
    </submittedName>
</protein>
<dbReference type="GO" id="GO:0003700">
    <property type="term" value="F:DNA-binding transcription factor activity"/>
    <property type="evidence" value="ECO:0007669"/>
    <property type="project" value="InterPro"/>
</dbReference>
<proteinExistence type="predicted"/>
<dbReference type="PANTHER" id="PTHR33164">
    <property type="entry name" value="TRANSCRIPTIONAL REGULATOR, MARR FAMILY"/>
    <property type="match status" value="1"/>
</dbReference>
<evidence type="ECO:0000313" key="4">
    <source>
        <dbReference type="Proteomes" id="UP000295418"/>
    </source>
</evidence>
<gene>
    <name evidence="3" type="ORF">E0485_18810</name>
</gene>
<evidence type="ECO:0000313" key="3">
    <source>
        <dbReference type="EMBL" id="TCZ75195.1"/>
    </source>
</evidence>
<dbReference type="SMART" id="SM00347">
    <property type="entry name" value="HTH_MARR"/>
    <property type="match status" value="1"/>
</dbReference>
<dbReference type="InterPro" id="IPR036388">
    <property type="entry name" value="WH-like_DNA-bd_sf"/>
</dbReference>
<reference evidence="3 4" key="1">
    <citation type="submission" date="2019-03" db="EMBL/GenBank/DDBJ databases">
        <authorList>
            <person name="Kim M.K.M."/>
        </authorList>
    </citation>
    <scope>NUCLEOTIDE SEQUENCE [LARGE SCALE GENOMIC DNA]</scope>
    <source>
        <strain evidence="3 4">18JY21-1</strain>
    </source>
</reference>
<dbReference type="AlphaFoldDB" id="A0A4R4EBD6"/>
<dbReference type="EMBL" id="SKFG01000022">
    <property type="protein sequence ID" value="TCZ75195.1"/>
    <property type="molecule type" value="Genomic_DNA"/>
</dbReference>
<name>A0A4R4EBD6_9BACL</name>
<feature type="domain" description="HTH marR-type" evidence="2">
    <location>
        <begin position="14"/>
        <end position="145"/>
    </location>
</feature>
<accession>A0A4R4EBD6</accession>
<dbReference type="GO" id="GO:0003677">
    <property type="term" value="F:DNA binding"/>
    <property type="evidence" value="ECO:0007669"/>
    <property type="project" value="UniProtKB-KW"/>
</dbReference>
<dbReference type="PRINTS" id="PR00598">
    <property type="entry name" value="HTHMARR"/>
</dbReference>
<organism evidence="3 4">
    <name type="scientific">Paenibacillus albiflavus</name>
    <dbReference type="NCBI Taxonomy" id="2545760"/>
    <lineage>
        <taxon>Bacteria</taxon>
        <taxon>Bacillati</taxon>
        <taxon>Bacillota</taxon>
        <taxon>Bacilli</taxon>
        <taxon>Bacillales</taxon>
        <taxon>Paenibacillaceae</taxon>
        <taxon>Paenibacillus</taxon>
    </lineage>
</organism>
<dbReference type="Proteomes" id="UP000295418">
    <property type="component" value="Unassembled WGS sequence"/>
</dbReference>
<dbReference type="GO" id="GO:0006950">
    <property type="term" value="P:response to stress"/>
    <property type="evidence" value="ECO:0007669"/>
    <property type="project" value="TreeGrafter"/>
</dbReference>
<evidence type="ECO:0000259" key="2">
    <source>
        <dbReference type="PROSITE" id="PS50995"/>
    </source>
</evidence>
<comment type="caution">
    <text evidence="3">The sequence shown here is derived from an EMBL/GenBank/DDBJ whole genome shotgun (WGS) entry which is preliminary data.</text>
</comment>
<dbReference type="InterPro" id="IPR000835">
    <property type="entry name" value="HTH_MarR-typ"/>
</dbReference>
<dbReference type="Pfam" id="PF01047">
    <property type="entry name" value="MarR"/>
    <property type="match status" value="1"/>
</dbReference>
<dbReference type="InterPro" id="IPR036390">
    <property type="entry name" value="WH_DNA-bd_sf"/>
</dbReference>
<dbReference type="OrthoDB" id="166070at2"/>